<protein>
    <submittedName>
        <fullName evidence="2">Uncharacterized protein</fullName>
    </submittedName>
</protein>
<gene>
    <name evidence="2" type="ORF">N8I74_00840</name>
</gene>
<keyword evidence="3" id="KW-1185">Reference proteome</keyword>
<sequence length="57" mass="6633">MKLLRVLFYLFLGWIALRWLLQCFHPQLGQRLDHTMRIAAVVLVLVASVTLLGQWLA</sequence>
<name>A0ABY6DPH7_9NEIS</name>
<dbReference type="InterPro" id="IPR058186">
    <property type="entry name" value="MIGRI"/>
</dbReference>
<dbReference type="Proteomes" id="UP001061302">
    <property type="component" value="Chromosome"/>
</dbReference>
<reference evidence="2" key="1">
    <citation type="submission" date="2022-10" db="EMBL/GenBank/DDBJ databases">
        <title>Chitiniphilus purpureus sp. nov., a novel chitin-degrading bacterium isolated from crawfish pond sediment.</title>
        <authorList>
            <person name="Li K."/>
        </authorList>
    </citation>
    <scope>NUCLEOTIDE SEQUENCE</scope>
    <source>
        <strain evidence="2">CD1</strain>
    </source>
</reference>
<evidence type="ECO:0000313" key="2">
    <source>
        <dbReference type="EMBL" id="UXY15593.1"/>
    </source>
</evidence>
<feature type="transmembrane region" description="Helical" evidence="1">
    <location>
        <begin position="6"/>
        <end position="24"/>
    </location>
</feature>
<accession>A0ABY6DPH7</accession>
<keyword evidence="1" id="KW-0472">Membrane</keyword>
<dbReference type="RefSeq" id="WP_263125010.1">
    <property type="nucleotide sequence ID" value="NZ_CP106753.1"/>
</dbReference>
<proteinExistence type="predicted"/>
<evidence type="ECO:0000313" key="3">
    <source>
        <dbReference type="Proteomes" id="UP001061302"/>
    </source>
</evidence>
<organism evidence="2 3">
    <name type="scientific">Chitiniphilus purpureus</name>
    <dbReference type="NCBI Taxonomy" id="2981137"/>
    <lineage>
        <taxon>Bacteria</taxon>
        <taxon>Pseudomonadati</taxon>
        <taxon>Pseudomonadota</taxon>
        <taxon>Betaproteobacteria</taxon>
        <taxon>Neisseriales</taxon>
        <taxon>Chitinibacteraceae</taxon>
        <taxon>Chitiniphilus</taxon>
    </lineage>
</organism>
<keyword evidence="1" id="KW-0812">Transmembrane</keyword>
<feature type="transmembrane region" description="Helical" evidence="1">
    <location>
        <begin position="36"/>
        <end position="56"/>
    </location>
</feature>
<dbReference type="NCBIfam" id="NF047648">
    <property type="entry name" value="MIGRI_fam"/>
    <property type="match status" value="1"/>
</dbReference>
<dbReference type="EMBL" id="CP106753">
    <property type="protein sequence ID" value="UXY15593.1"/>
    <property type="molecule type" value="Genomic_DNA"/>
</dbReference>
<evidence type="ECO:0000256" key="1">
    <source>
        <dbReference type="SAM" id="Phobius"/>
    </source>
</evidence>
<keyword evidence="1" id="KW-1133">Transmembrane helix</keyword>